<dbReference type="SUPFAM" id="SSF53383">
    <property type="entry name" value="PLP-dependent transferases"/>
    <property type="match status" value="1"/>
</dbReference>
<evidence type="ECO:0000313" key="6">
    <source>
        <dbReference type="EMBL" id="CDH06957.1"/>
    </source>
</evidence>
<keyword evidence="2 6" id="KW-0032">Aminotransferase</keyword>
<dbReference type="InterPro" id="IPR004839">
    <property type="entry name" value="Aminotransferase_I/II_large"/>
</dbReference>
<evidence type="ECO:0000313" key="7">
    <source>
        <dbReference type="Proteomes" id="UP000028483"/>
    </source>
</evidence>
<dbReference type="GO" id="GO:0016212">
    <property type="term" value="F:kynurenine-oxoglutarate transaminase activity"/>
    <property type="evidence" value="ECO:0007669"/>
    <property type="project" value="TreeGrafter"/>
</dbReference>
<dbReference type="InterPro" id="IPR015422">
    <property type="entry name" value="PyrdxlP-dep_Trfase_small"/>
</dbReference>
<dbReference type="Proteomes" id="UP000028483">
    <property type="component" value="Unassembled WGS sequence"/>
</dbReference>
<dbReference type="InterPro" id="IPR051326">
    <property type="entry name" value="Kynurenine-oxoglutarate_AT"/>
</dbReference>
<dbReference type="InterPro" id="IPR015421">
    <property type="entry name" value="PyrdxlP-dep_Trfase_major"/>
</dbReference>
<protein>
    <submittedName>
        <fullName evidence="6">Putative Aspartate/tyrosine/aromatic aminotransferase</fullName>
    </submittedName>
</protein>
<dbReference type="Gene3D" id="3.90.1150.10">
    <property type="entry name" value="Aspartate Aminotransferase, domain 1"/>
    <property type="match status" value="1"/>
</dbReference>
<dbReference type="PANTHER" id="PTHR43807:SF20">
    <property type="entry name" value="FI04487P"/>
    <property type="match status" value="1"/>
</dbReference>
<dbReference type="EMBL" id="CBSX010000169">
    <property type="protein sequence ID" value="CDH06957.1"/>
    <property type="molecule type" value="Genomic_DNA"/>
</dbReference>
<dbReference type="Gene3D" id="3.40.640.10">
    <property type="entry name" value="Type I PLP-dependent aspartate aminotransferase-like (Major domain)"/>
    <property type="match status" value="1"/>
</dbReference>
<dbReference type="AlphaFoldDB" id="A0A077NXQ4"/>
<dbReference type="GO" id="GO:0005737">
    <property type="term" value="C:cytoplasm"/>
    <property type="evidence" value="ECO:0007669"/>
    <property type="project" value="TreeGrafter"/>
</dbReference>
<evidence type="ECO:0000256" key="4">
    <source>
        <dbReference type="ARBA" id="ARBA00022898"/>
    </source>
</evidence>
<evidence type="ECO:0000259" key="5">
    <source>
        <dbReference type="Pfam" id="PF00155"/>
    </source>
</evidence>
<dbReference type="HOGENOM" id="CLU_064087_0_0_6"/>
<dbReference type="Pfam" id="PF00155">
    <property type="entry name" value="Aminotran_1_2"/>
    <property type="match status" value="1"/>
</dbReference>
<gene>
    <name evidence="6" type="ORF">XBO1_2500002</name>
</gene>
<dbReference type="RefSeq" id="WP_038258570.1">
    <property type="nucleotide sequence ID" value="NZ_CAWLUU010000218.1"/>
</dbReference>
<dbReference type="PANTHER" id="PTHR43807">
    <property type="entry name" value="FI04487P"/>
    <property type="match status" value="1"/>
</dbReference>
<evidence type="ECO:0000256" key="1">
    <source>
        <dbReference type="ARBA" id="ARBA00001933"/>
    </source>
</evidence>
<name>A0A077NXQ4_XENBV</name>
<evidence type="ECO:0000256" key="3">
    <source>
        <dbReference type="ARBA" id="ARBA00022679"/>
    </source>
</evidence>
<sequence>MQTRIIPLRRQQPSFDMHPYPSITAPKMSLTDQEVLGFRYQADMSSGHAYHDLPPALACLPDEMPALWRTASHQNPLEWEQQLISAFSDLSGVHSLKRLPYCRPCPTASNSIDLCATLLKRFSWRTALVEPTFDNLALILRRRGVPLCAISECMVFDAEPQELKQWLKKNRIDVLFIVSPTNPSGRCLSVQRLDIISRLCTRMGITLALDSSFRLYNRELFDDVDILLRNQTRFIAFEDTGKTIPTLDTKASLIYSSADLAKELEELYNEVYLCCSGLSLALLTRSFELAKDAGLENVLWRLVDQRRSRLRSALVGTGLSVAPESMHSVTGLEWLTFDAKEYNDLQVCTLLEEYGVAIVSGRQFYWASSVLAEHQCRVRLSMMKPEHNFERALQILRLLGNQGGLFCRSKK</sequence>
<keyword evidence="3 6" id="KW-0808">Transferase</keyword>
<feature type="domain" description="Aminotransferase class I/classII large" evidence="5">
    <location>
        <begin position="112"/>
        <end position="394"/>
    </location>
</feature>
<accession>A0A077NXQ4</accession>
<proteinExistence type="predicted"/>
<reference evidence="6" key="1">
    <citation type="submission" date="2013-07" db="EMBL/GenBank/DDBJ databases">
        <title>Sub-species coevolution in mutualistic symbiosis.</title>
        <authorList>
            <person name="Murfin K."/>
            <person name="Klassen J."/>
            <person name="Lee M."/>
            <person name="Forst S."/>
            <person name="Stock P."/>
            <person name="Goodrich-Blair H."/>
        </authorList>
    </citation>
    <scope>NUCLEOTIDE SEQUENCE [LARGE SCALE GENOMIC DNA]</scope>
    <source>
        <strain evidence="6">Oregonense</strain>
    </source>
</reference>
<evidence type="ECO:0000256" key="2">
    <source>
        <dbReference type="ARBA" id="ARBA00022576"/>
    </source>
</evidence>
<comment type="caution">
    <text evidence="6">The sequence shown here is derived from an EMBL/GenBank/DDBJ whole genome shotgun (WGS) entry which is preliminary data.</text>
</comment>
<keyword evidence="4" id="KW-0663">Pyridoxal phosphate</keyword>
<dbReference type="GO" id="GO:0030170">
    <property type="term" value="F:pyridoxal phosphate binding"/>
    <property type="evidence" value="ECO:0007669"/>
    <property type="project" value="InterPro"/>
</dbReference>
<comment type="cofactor">
    <cofactor evidence="1">
        <name>pyridoxal 5'-phosphate</name>
        <dbReference type="ChEBI" id="CHEBI:597326"/>
    </cofactor>
</comment>
<dbReference type="InterPro" id="IPR015424">
    <property type="entry name" value="PyrdxlP-dep_Trfase"/>
</dbReference>
<organism evidence="6 7">
    <name type="scientific">Xenorhabdus bovienii str. oregonense</name>
    <dbReference type="NCBI Taxonomy" id="1398202"/>
    <lineage>
        <taxon>Bacteria</taxon>
        <taxon>Pseudomonadati</taxon>
        <taxon>Pseudomonadota</taxon>
        <taxon>Gammaproteobacteria</taxon>
        <taxon>Enterobacterales</taxon>
        <taxon>Morganellaceae</taxon>
        <taxon>Xenorhabdus</taxon>
    </lineage>
</organism>